<feature type="transmembrane region" description="Helical" evidence="1">
    <location>
        <begin position="120"/>
        <end position="146"/>
    </location>
</feature>
<comment type="caution">
    <text evidence="2">The sequence shown here is derived from an EMBL/GenBank/DDBJ whole genome shotgun (WGS) entry which is preliminary data.</text>
</comment>
<keyword evidence="3" id="KW-1185">Reference proteome</keyword>
<feature type="transmembrane region" description="Helical" evidence="1">
    <location>
        <begin position="158"/>
        <end position="175"/>
    </location>
</feature>
<accession>A0ABP8UIQ0</accession>
<feature type="transmembrane region" description="Helical" evidence="1">
    <location>
        <begin position="23"/>
        <end position="40"/>
    </location>
</feature>
<name>A0ABP8UIQ0_9ACTN</name>
<dbReference type="Proteomes" id="UP001501442">
    <property type="component" value="Unassembled WGS sequence"/>
</dbReference>
<feature type="transmembrane region" description="Helical" evidence="1">
    <location>
        <begin position="78"/>
        <end position="99"/>
    </location>
</feature>
<keyword evidence="1" id="KW-0472">Membrane</keyword>
<proteinExistence type="predicted"/>
<evidence type="ECO:0008006" key="4">
    <source>
        <dbReference type="Google" id="ProtNLM"/>
    </source>
</evidence>
<keyword evidence="1" id="KW-1133">Transmembrane helix</keyword>
<gene>
    <name evidence="2" type="ORF">GCM10023196_065700</name>
</gene>
<dbReference type="RefSeq" id="WP_345435386.1">
    <property type="nucleotide sequence ID" value="NZ_BAABHK010000010.1"/>
</dbReference>
<reference evidence="3" key="1">
    <citation type="journal article" date="2019" name="Int. J. Syst. Evol. Microbiol.">
        <title>The Global Catalogue of Microorganisms (GCM) 10K type strain sequencing project: providing services to taxonomists for standard genome sequencing and annotation.</title>
        <authorList>
            <consortium name="The Broad Institute Genomics Platform"/>
            <consortium name="The Broad Institute Genome Sequencing Center for Infectious Disease"/>
            <person name="Wu L."/>
            <person name="Ma J."/>
        </authorList>
    </citation>
    <scope>NUCLEOTIDE SEQUENCE [LARGE SCALE GENOMIC DNA]</scope>
    <source>
        <strain evidence="3">JCM 17939</strain>
    </source>
</reference>
<feature type="transmembrane region" description="Helical" evidence="1">
    <location>
        <begin position="52"/>
        <end position="72"/>
    </location>
</feature>
<sequence>MLSYLRTFLPWIAFAVISTSHDSRYGALVGAVLAVLLVAADRRKGRPWDALIIEMTSAAFFGALAIAAFAVAKAPLGAYGSAVSDAWLALVAWGSLAIRKPFTLGIARTMTPPEIHDSPIFYRVNAVITAAWALSFTAMAVVLAVLVDVAPHSTGLSIAVKVAGFVLPALFTARYPETVQARHQKAAAR</sequence>
<evidence type="ECO:0000256" key="1">
    <source>
        <dbReference type="SAM" id="Phobius"/>
    </source>
</evidence>
<evidence type="ECO:0000313" key="2">
    <source>
        <dbReference type="EMBL" id="GAA4632403.1"/>
    </source>
</evidence>
<keyword evidence="1" id="KW-0812">Transmembrane</keyword>
<organism evidence="2 3">
    <name type="scientific">Actinoallomurus vinaceus</name>
    <dbReference type="NCBI Taxonomy" id="1080074"/>
    <lineage>
        <taxon>Bacteria</taxon>
        <taxon>Bacillati</taxon>
        <taxon>Actinomycetota</taxon>
        <taxon>Actinomycetes</taxon>
        <taxon>Streptosporangiales</taxon>
        <taxon>Thermomonosporaceae</taxon>
        <taxon>Actinoallomurus</taxon>
    </lineage>
</organism>
<protein>
    <recommendedName>
        <fullName evidence="4">Intracellular septation protein A</fullName>
    </recommendedName>
</protein>
<dbReference type="EMBL" id="BAABHK010000010">
    <property type="protein sequence ID" value="GAA4632403.1"/>
    <property type="molecule type" value="Genomic_DNA"/>
</dbReference>
<evidence type="ECO:0000313" key="3">
    <source>
        <dbReference type="Proteomes" id="UP001501442"/>
    </source>
</evidence>